<name>A0A6P1M908_9BACT</name>
<sequence>MNVCIIGWYGSETIGDRAILAGILALLAEQSDELTVQLGSLFPFFSERTIREDSPLWNDLTESEINVELFDSTNSGELGRAIQQADLLLLGGGPLMDLREIHMLSYAFRTARSKGVRCGVLGCGVGPLKKKSCVRAVKEILKVADFAVFRDALCLSALEQVGIRKEARFQSAIDPAAHCAELYRRKGSFGESLPRITVNLRALSTDYIGSEGIAQFNQFAEQLVQRISELGVDHDVLLVPHHYFYVGGDDRVFLNRLRFNSGCENIRVQNVPMSLAQTMNLFATSRACVGMRFHAILLMTVFCNHCRIVNYTGKQFGKIQGYLQTVDPTGFFKRGRMVSLPDENLSTSFVDDLLGDEPFELNPSCFSEAVDVYRKALQ</sequence>
<proteinExistence type="predicted"/>
<dbReference type="InterPro" id="IPR007345">
    <property type="entry name" value="Polysacch_pyruvyl_Trfase"/>
</dbReference>
<protein>
    <recommendedName>
        <fullName evidence="1">Polysaccharide pyruvyl transferase domain-containing protein</fullName>
    </recommendedName>
</protein>
<evidence type="ECO:0000259" key="1">
    <source>
        <dbReference type="Pfam" id="PF04230"/>
    </source>
</evidence>
<dbReference type="RefSeq" id="WP_160626100.1">
    <property type="nucleotide sequence ID" value="NZ_CP047593.1"/>
</dbReference>
<dbReference type="AlphaFoldDB" id="A0A6P1M908"/>
<dbReference type="PANTHER" id="PTHR36836:SF1">
    <property type="entry name" value="COLANIC ACID BIOSYNTHESIS PROTEIN WCAK"/>
    <property type="match status" value="1"/>
</dbReference>
<dbReference type="Proteomes" id="UP000464954">
    <property type="component" value="Chromosome"/>
</dbReference>
<gene>
    <name evidence="2" type="ORF">GT409_00890</name>
</gene>
<dbReference type="EMBL" id="CP047593">
    <property type="protein sequence ID" value="QHI68066.1"/>
    <property type="molecule type" value="Genomic_DNA"/>
</dbReference>
<evidence type="ECO:0000313" key="3">
    <source>
        <dbReference type="Proteomes" id="UP000464954"/>
    </source>
</evidence>
<dbReference type="Pfam" id="PF04230">
    <property type="entry name" value="PS_pyruv_trans"/>
    <property type="match status" value="1"/>
</dbReference>
<accession>A0A6P1M908</accession>
<keyword evidence="3" id="KW-1185">Reference proteome</keyword>
<reference evidence="2 3" key="1">
    <citation type="submission" date="2020-01" db="EMBL/GenBank/DDBJ databases">
        <title>Ponticoccus aerotolerans gen. nov., sp. nov., an anaerobic bacterium and proposal of Ponticoccusceae fam. nov., Ponticoccusles ord. nov. and Ponticoccuse classis nov. in the phylum Kiritimatiellaeota.</title>
        <authorList>
            <person name="Zhou L.Y."/>
            <person name="Du Z.J."/>
        </authorList>
    </citation>
    <scope>NUCLEOTIDE SEQUENCE [LARGE SCALE GENOMIC DNA]</scope>
    <source>
        <strain evidence="2 3">S-5007</strain>
    </source>
</reference>
<dbReference type="KEGG" id="taer:GT409_00890"/>
<evidence type="ECO:0000313" key="2">
    <source>
        <dbReference type="EMBL" id="QHI68066.1"/>
    </source>
</evidence>
<organism evidence="2 3">
    <name type="scientific">Tichowtungia aerotolerans</name>
    <dbReference type="NCBI Taxonomy" id="2697043"/>
    <lineage>
        <taxon>Bacteria</taxon>
        <taxon>Pseudomonadati</taxon>
        <taxon>Kiritimatiellota</taxon>
        <taxon>Tichowtungiia</taxon>
        <taxon>Tichowtungiales</taxon>
        <taxon>Tichowtungiaceae</taxon>
        <taxon>Tichowtungia</taxon>
    </lineage>
</organism>
<dbReference type="PANTHER" id="PTHR36836">
    <property type="entry name" value="COLANIC ACID BIOSYNTHESIS PROTEIN WCAK"/>
    <property type="match status" value="1"/>
</dbReference>
<feature type="domain" description="Polysaccharide pyruvyl transferase" evidence="1">
    <location>
        <begin position="14"/>
        <end position="298"/>
    </location>
</feature>